<comment type="caution">
    <text evidence="8">The sequence shown here is derived from an EMBL/GenBank/DDBJ whole genome shotgun (WGS) entry which is preliminary data.</text>
</comment>
<feature type="chain" id="PRO_5039136268" evidence="6">
    <location>
        <begin position="19"/>
        <end position="185"/>
    </location>
</feature>
<dbReference type="PANTHER" id="PTHR42852">
    <property type="entry name" value="THIOL:DISULFIDE INTERCHANGE PROTEIN DSBE"/>
    <property type="match status" value="1"/>
</dbReference>
<dbReference type="InterPro" id="IPR013766">
    <property type="entry name" value="Thioredoxin_domain"/>
</dbReference>
<proteinExistence type="predicted"/>
<dbReference type="PROSITE" id="PS51257">
    <property type="entry name" value="PROKAR_LIPOPROTEIN"/>
    <property type="match status" value="1"/>
</dbReference>
<sequence>MKLSVLAAILVVVLSACASGPTVTDEDGDTAVTWNVDCSELETTAGTDFTDVSLPCLVGDGSYAIGPIGDRPMVVSLWASWCGPCVAEAPEVERFHQLLGDQVAVIGVNTQDVRERALYFADDFDWTFPSLFDERGEVMRGQGLMGLPAIIFIDVDGTTKATLSTGDVTTEVLVAAAEEHFGVTT</sequence>
<dbReference type="InterPro" id="IPR013740">
    <property type="entry name" value="Redoxin"/>
</dbReference>
<dbReference type="GO" id="GO:0017004">
    <property type="term" value="P:cytochrome complex assembly"/>
    <property type="evidence" value="ECO:0007669"/>
    <property type="project" value="UniProtKB-KW"/>
</dbReference>
<dbReference type="CDD" id="cd02966">
    <property type="entry name" value="TlpA_like_family"/>
    <property type="match status" value="1"/>
</dbReference>
<keyword evidence="5" id="KW-0676">Redox-active center</keyword>
<dbReference type="InterPro" id="IPR050553">
    <property type="entry name" value="Thioredoxin_ResA/DsbE_sf"/>
</dbReference>
<dbReference type="InterPro" id="IPR017937">
    <property type="entry name" value="Thioredoxin_CS"/>
</dbReference>
<dbReference type="PROSITE" id="PS00194">
    <property type="entry name" value="THIOREDOXIN_1"/>
    <property type="match status" value="1"/>
</dbReference>
<keyword evidence="9" id="KW-1185">Reference proteome</keyword>
<name>A0A543AVG8_9ACTN</name>
<dbReference type="OrthoDB" id="9796554at2"/>
<gene>
    <name evidence="8" type="ORF">FB566_2054</name>
</gene>
<dbReference type="GO" id="GO:0030313">
    <property type="term" value="C:cell envelope"/>
    <property type="evidence" value="ECO:0007669"/>
    <property type="project" value="UniProtKB-SubCell"/>
</dbReference>
<evidence type="ECO:0000256" key="2">
    <source>
        <dbReference type="ARBA" id="ARBA00022748"/>
    </source>
</evidence>
<evidence type="ECO:0000256" key="6">
    <source>
        <dbReference type="SAM" id="SignalP"/>
    </source>
</evidence>
<protein>
    <submittedName>
        <fullName evidence="8">Thiol-disulfide isomerase/thioredoxin</fullName>
    </submittedName>
</protein>
<dbReference type="Pfam" id="PF08534">
    <property type="entry name" value="Redoxin"/>
    <property type="match status" value="1"/>
</dbReference>
<comment type="subcellular location">
    <subcellularLocation>
        <location evidence="1">Cell envelope</location>
    </subcellularLocation>
</comment>
<feature type="domain" description="Thioredoxin" evidence="7">
    <location>
        <begin position="43"/>
        <end position="182"/>
    </location>
</feature>
<dbReference type="SUPFAM" id="SSF52833">
    <property type="entry name" value="Thioredoxin-like"/>
    <property type="match status" value="1"/>
</dbReference>
<evidence type="ECO:0000256" key="4">
    <source>
        <dbReference type="ARBA" id="ARBA00023157"/>
    </source>
</evidence>
<evidence type="ECO:0000313" key="8">
    <source>
        <dbReference type="EMBL" id="TQL76522.1"/>
    </source>
</evidence>
<keyword evidence="8" id="KW-0413">Isomerase</keyword>
<dbReference type="GO" id="GO:0016491">
    <property type="term" value="F:oxidoreductase activity"/>
    <property type="evidence" value="ECO:0007669"/>
    <property type="project" value="InterPro"/>
</dbReference>
<dbReference type="EMBL" id="VFOW01000001">
    <property type="protein sequence ID" value="TQL76522.1"/>
    <property type="molecule type" value="Genomic_DNA"/>
</dbReference>
<dbReference type="Gene3D" id="3.40.30.10">
    <property type="entry name" value="Glutaredoxin"/>
    <property type="match status" value="1"/>
</dbReference>
<keyword evidence="2" id="KW-0201">Cytochrome c-type biogenesis</keyword>
<keyword evidence="4" id="KW-1015">Disulfide bond</keyword>
<reference evidence="8 9" key="1">
    <citation type="submission" date="2019-06" db="EMBL/GenBank/DDBJ databases">
        <title>Sequencing the genomes of 1000 actinobacteria strains.</title>
        <authorList>
            <person name="Klenk H.-P."/>
        </authorList>
    </citation>
    <scope>NUCLEOTIDE SEQUENCE [LARGE SCALE GENOMIC DNA]</scope>
    <source>
        <strain evidence="8 9">DSM 45928</strain>
    </source>
</reference>
<accession>A0A543AVG8</accession>
<evidence type="ECO:0000259" key="7">
    <source>
        <dbReference type="PROSITE" id="PS51352"/>
    </source>
</evidence>
<dbReference type="RefSeq" id="WP_142038070.1">
    <property type="nucleotide sequence ID" value="NZ_JBHTGS010000001.1"/>
</dbReference>
<dbReference type="PROSITE" id="PS51352">
    <property type="entry name" value="THIOREDOXIN_2"/>
    <property type="match status" value="1"/>
</dbReference>
<evidence type="ECO:0000313" key="9">
    <source>
        <dbReference type="Proteomes" id="UP000317043"/>
    </source>
</evidence>
<dbReference type="Proteomes" id="UP000317043">
    <property type="component" value="Unassembled WGS sequence"/>
</dbReference>
<dbReference type="InterPro" id="IPR036249">
    <property type="entry name" value="Thioredoxin-like_sf"/>
</dbReference>
<evidence type="ECO:0000256" key="3">
    <source>
        <dbReference type="ARBA" id="ARBA00022968"/>
    </source>
</evidence>
<dbReference type="AlphaFoldDB" id="A0A543AVG8"/>
<evidence type="ECO:0000256" key="5">
    <source>
        <dbReference type="ARBA" id="ARBA00023284"/>
    </source>
</evidence>
<organism evidence="8 9">
    <name type="scientific">Stackebrandtia endophytica</name>
    <dbReference type="NCBI Taxonomy" id="1496996"/>
    <lineage>
        <taxon>Bacteria</taxon>
        <taxon>Bacillati</taxon>
        <taxon>Actinomycetota</taxon>
        <taxon>Actinomycetes</taxon>
        <taxon>Glycomycetales</taxon>
        <taxon>Glycomycetaceae</taxon>
        <taxon>Stackebrandtia</taxon>
    </lineage>
</organism>
<keyword evidence="3" id="KW-0735">Signal-anchor</keyword>
<keyword evidence="3" id="KW-0812">Transmembrane</keyword>
<dbReference type="InParanoid" id="A0A543AVG8"/>
<feature type="signal peptide" evidence="6">
    <location>
        <begin position="1"/>
        <end position="18"/>
    </location>
</feature>
<dbReference type="GO" id="GO:0016853">
    <property type="term" value="F:isomerase activity"/>
    <property type="evidence" value="ECO:0007669"/>
    <property type="project" value="UniProtKB-KW"/>
</dbReference>
<evidence type="ECO:0000256" key="1">
    <source>
        <dbReference type="ARBA" id="ARBA00004196"/>
    </source>
</evidence>
<dbReference type="PANTHER" id="PTHR42852:SF6">
    <property type="entry name" value="THIOL:DISULFIDE INTERCHANGE PROTEIN DSBE"/>
    <property type="match status" value="1"/>
</dbReference>
<keyword evidence="6" id="KW-0732">Signal</keyword>